<accession>A0A9D1GF14</accession>
<protein>
    <submittedName>
        <fullName evidence="2">Glycosyltransferase family 2 protein</fullName>
    </submittedName>
</protein>
<dbReference type="Gene3D" id="3.90.550.10">
    <property type="entry name" value="Spore Coat Polysaccharide Biosynthesis Protein SpsA, Chain A"/>
    <property type="match status" value="1"/>
</dbReference>
<feature type="domain" description="Glycosyltransferase 2-like" evidence="1">
    <location>
        <begin position="32"/>
        <end position="125"/>
    </location>
</feature>
<evidence type="ECO:0000313" key="2">
    <source>
        <dbReference type="EMBL" id="HIT39810.1"/>
    </source>
</evidence>
<dbReference type="Proteomes" id="UP000886722">
    <property type="component" value="Unassembled WGS sequence"/>
</dbReference>
<reference evidence="2" key="2">
    <citation type="journal article" date="2021" name="PeerJ">
        <title>Extensive microbial diversity within the chicken gut microbiome revealed by metagenomics and culture.</title>
        <authorList>
            <person name="Gilroy R."/>
            <person name="Ravi A."/>
            <person name="Getino M."/>
            <person name="Pursley I."/>
            <person name="Horton D.L."/>
            <person name="Alikhan N.F."/>
            <person name="Baker D."/>
            <person name="Gharbi K."/>
            <person name="Hall N."/>
            <person name="Watson M."/>
            <person name="Adriaenssens E.M."/>
            <person name="Foster-Nyarko E."/>
            <person name="Jarju S."/>
            <person name="Secka A."/>
            <person name="Antonio M."/>
            <person name="Oren A."/>
            <person name="Chaudhuri R.R."/>
            <person name="La Ragione R."/>
            <person name="Hildebrand F."/>
            <person name="Pallen M.J."/>
        </authorList>
    </citation>
    <scope>NUCLEOTIDE SEQUENCE</scope>
    <source>
        <strain evidence="2">21143</strain>
    </source>
</reference>
<dbReference type="InterPro" id="IPR029044">
    <property type="entry name" value="Nucleotide-diphossugar_trans"/>
</dbReference>
<dbReference type="SUPFAM" id="SSF53448">
    <property type="entry name" value="Nucleotide-diphospho-sugar transferases"/>
    <property type="match status" value="1"/>
</dbReference>
<comment type="caution">
    <text evidence="2">The sequence shown here is derived from an EMBL/GenBank/DDBJ whole genome shotgun (WGS) entry which is preliminary data.</text>
</comment>
<dbReference type="CDD" id="cd00761">
    <property type="entry name" value="Glyco_tranf_GTA_type"/>
    <property type="match status" value="1"/>
</dbReference>
<sequence length="218" mass="25798">MNGLSYFSPNYPVHITPLVSVVLIARRVYDCEKCLDTLMKQSTTFETEVIVVDRSSTDEIERLCRRHTSFYPHRLRYRRNPERYIAFGSPGAEVRSRYVIVCRDYERWNDSGKLQRQGEYLREHPSCALCFHNVEGDVSLQHYEERGYEMGDLDFLYLLRHYSPLFRLEGTPGEYSFLLYERRGELFVHRQIRGKMQCLSGLMSRVYPVSAMVVPMQR</sequence>
<dbReference type="AlphaFoldDB" id="A0A9D1GF14"/>
<organism evidence="2 3">
    <name type="scientific">Candidatus Caccoplasma intestinavium</name>
    <dbReference type="NCBI Taxonomy" id="2840716"/>
    <lineage>
        <taxon>Bacteria</taxon>
        <taxon>Pseudomonadati</taxon>
        <taxon>Bacteroidota</taxon>
        <taxon>Bacteroidia</taxon>
        <taxon>Bacteroidales</taxon>
        <taxon>Bacteroidaceae</taxon>
        <taxon>Bacteroidaceae incertae sedis</taxon>
        <taxon>Candidatus Caccoplasma</taxon>
    </lineage>
</organism>
<name>A0A9D1GF14_9BACT</name>
<proteinExistence type="predicted"/>
<dbReference type="Pfam" id="PF00535">
    <property type="entry name" value="Glycos_transf_2"/>
    <property type="match status" value="1"/>
</dbReference>
<reference evidence="2" key="1">
    <citation type="submission" date="2020-10" db="EMBL/GenBank/DDBJ databases">
        <authorList>
            <person name="Gilroy R."/>
        </authorList>
    </citation>
    <scope>NUCLEOTIDE SEQUENCE</scope>
    <source>
        <strain evidence="2">21143</strain>
    </source>
</reference>
<evidence type="ECO:0000313" key="3">
    <source>
        <dbReference type="Proteomes" id="UP000886722"/>
    </source>
</evidence>
<evidence type="ECO:0000259" key="1">
    <source>
        <dbReference type="Pfam" id="PF00535"/>
    </source>
</evidence>
<dbReference type="EMBL" id="DVKT01000054">
    <property type="protein sequence ID" value="HIT39810.1"/>
    <property type="molecule type" value="Genomic_DNA"/>
</dbReference>
<dbReference type="InterPro" id="IPR001173">
    <property type="entry name" value="Glyco_trans_2-like"/>
</dbReference>
<gene>
    <name evidence="2" type="ORF">IAD06_07210</name>
</gene>